<name>A0A5C6B0V4_9BACT</name>
<evidence type="ECO:0000313" key="2">
    <source>
        <dbReference type="Proteomes" id="UP000320176"/>
    </source>
</evidence>
<gene>
    <name evidence="1" type="ORF">Pla52n_15080</name>
</gene>
<proteinExistence type="predicted"/>
<dbReference type="AlphaFoldDB" id="A0A5C6B0V4"/>
<dbReference type="Proteomes" id="UP000320176">
    <property type="component" value="Unassembled WGS sequence"/>
</dbReference>
<dbReference type="RefSeq" id="WP_197454374.1">
    <property type="nucleotide sequence ID" value="NZ_CP151726.1"/>
</dbReference>
<reference evidence="1 2" key="1">
    <citation type="submission" date="2019-02" db="EMBL/GenBank/DDBJ databases">
        <title>Deep-cultivation of Planctomycetes and their phenomic and genomic characterization uncovers novel biology.</title>
        <authorList>
            <person name="Wiegand S."/>
            <person name="Jogler M."/>
            <person name="Boedeker C."/>
            <person name="Pinto D."/>
            <person name="Vollmers J."/>
            <person name="Rivas-Marin E."/>
            <person name="Kohn T."/>
            <person name="Peeters S.H."/>
            <person name="Heuer A."/>
            <person name="Rast P."/>
            <person name="Oberbeckmann S."/>
            <person name="Bunk B."/>
            <person name="Jeske O."/>
            <person name="Meyerdierks A."/>
            <person name="Storesund J.E."/>
            <person name="Kallscheuer N."/>
            <person name="Luecker S."/>
            <person name="Lage O.M."/>
            <person name="Pohl T."/>
            <person name="Merkel B.J."/>
            <person name="Hornburger P."/>
            <person name="Mueller R.-W."/>
            <person name="Bruemmer F."/>
            <person name="Labrenz M."/>
            <person name="Spormann A.M."/>
            <person name="Op Den Camp H."/>
            <person name="Overmann J."/>
            <person name="Amann R."/>
            <person name="Jetten M.S.M."/>
            <person name="Mascher T."/>
            <person name="Medema M.H."/>
            <person name="Devos D.P."/>
            <person name="Kaster A.-K."/>
            <person name="Ovreas L."/>
            <person name="Rohde M."/>
            <person name="Galperin M.Y."/>
            <person name="Jogler C."/>
        </authorList>
    </citation>
    <scope>NUCLEOTIDE SEQUENCE [LARGE SCALE GENOMIC DNA]</scope>
    <source>
        <strain evidence="1 2">Pla52n</strain>
    </source>
</reference>
<organism evidence="1 2">
    <name type="scientific">Stieleria varia</name>
    <dbReference type="NCBI Taxonomy" id="2528005"/>
    <lineage>
        <taxon>Bacteria</taxon>
        <taxon>Pseudomonadati</taxon>
        <taxon>Planctomycetota</taxon>
        <taxon>Planctomycetia</taxon>
        <taxon>Pirellulales</taxon>
        <taxon>Pirellulaceae</taxon>
        <taxon>Stieleria</taxon>
    </lineage>
</organism>
<accession>A0A5C6B0V4</accession>
<evidence type="ECO:0000313" key="1">
    <source>
        <dbReference type="EMBL" id="TWU05793.1"/>
    </source>
</evidence>
<dbReference type="EMBL" id="SJPN01000002">
    <property type="protein sequence ID" value="TWU05793.1"/>
    <property type="molecule type" value="Genomic_DNA"/>
</dbReference>
<sequence length="132" mass="14847">MTSILHVFAGTFLSRNEACLYTEPQWEPEPSDTVSDDEYAAWENRNPSWGFCDDLGDVYLDSDFIETIDGDERYSYLASYLVNGSDLGRVRAANPDANTLLLVFPDAFGGFDSSLRSTPKLTYCGGFDFRWP</sequence>
<protein>
    <submittedName>
        <fullName evidence="1">Uncharacterized protein</fullName>
    </submittedName>
</protein>
<keyword evidence="2" id="KW-1185">Reference proteome</keyword>
<comment type="caution">
    <text evidence="1">The sequence shown here is derived from an EMBL/GenBank/DDBJ whole genome shotgun (WGS) entry which is preliminary data.</text>
</comment>